<gene>
    <name evidence="4" type="ORF">K1Y79_27825</name>
</gene>
<dbReference type="RefSeq" id="WP_220253496.1">
    <property type="nucleotide sequence ID" value="NZ_JAICCF010000006.1"/>
</dbReference>
<dbReference type="InterPro" id="IPR001375">
    <property type="entry name" value="Peptidase_S9_cat"/>
</dbReference>
<name>A0ABS7GL73_9BACT</name>
<evidence type="ECO:0000313" key="4">
    <source>
        <dbReference type="EMBL" id="MBW8688176.1"/>
    </source>
</evidence>
<proteinExistence type="predicted"/>
<evidence type="ECO:0000259" key="3">
    <source>
        <dbReference type="Pfam" id="PF00326"/>
    </source>
</evidence>
<dbReference type="PANTHER" id="PTHR42776">
    <property type="entry name" value="SERINE PEPTIDASE S9 FAMILY MEMBER"/>
    <property type="match status" value="1"/>
</dbReference>
<keyword evidence="2" id="KW-0732">Signal</keyword>
<feature type="signal peptide" evidence="2">
    <location>
        <begin position="1"/>
        <end position="20"/>
    </location>
</feature>
<evidence type="ECO:0000256" key="1">
    <source>
        <dbReference type="ARBA" id="ARBA00022801"/>
    </source>
</evidence>
<dbReference type="EMBL" id="JAICCF010000006">
    <property type="protein sequence ID" value="MBW8688176.1"/>
    <property type="molecule type" value="Genomic_DNA"/>
</dbReference>
<comment type="caution">
    <text evidence="4">The sequence shown here is derived from an EMBL/GenBank/DDBJ whole genome shotgun (WGS) entry which is preliminary data.</text>
</comment>
<dbReference type="Gene3D" id="2.120.10.30">
    <property type="entry name" value="TolB, C-terminal domain"/>
    <property type="match status" value="1"/>
</dbReference>
<organism evidence="4 5">
    <name type="scientific">Chitinophaga rhizophila</name>
    <dbReference type="NCBI Taxonomy" id="2866212"/>
    <lineage>
        <taxon>Bacteria</taxon>
        <taxon>Pseudomonadati</taxon>
        <taxon>Bacteroidota</taxon>
        <taxon>Chitinophagia</taxon>
        <taxon>Chitinophagales</taxon>
        <taxon>Chitinophagaceae</taxon>
        <taxon>Chitinophaga</taxon>
    </lineage>
</organism>
<sequence length="740" mass="85602">MLTRLCILILLYSYPLTVQAQLPPLTHDSWRTWMTLSADYALRHDARYCWYQYGSPTAGDTLVYQAIHHSFYRTFPQGFNAAFSANYFLCQLPGDTLVIADGDSIQYLPNVQSYQAHFDQLVLQQSDTLFWKDLRHNTTKTVWHGTVQAIAFDGTQLAFVENGHLRHYQPLTDSTTLLLYNCAGGLQFLKDGKHLLYQLPRPQATATAKLRIWHYQDYYLQKPPPMPVTMVMILATKRVYPVTTDSTQIAWQQGGRYIVTQNILHHQEYYWNKQRTATLYLFDTHTGTQRQVVSNADKLLLQPAVSPGEQFMTWYDPSDGYIYSYEIGTGRSRRLMKSIGIAQWAAGDSTVFMHTQREVWAIDPRGKRPAEHLTRGQSRRLTFRMLTPDVLTAFDNKTKANGYWRIRQHTLVNCGMTDALYYMPVYPLDHYKPVKAKDIAAWLITRMRADGSPVLLFTTDFISFLPLREVYPEKKYNWLRVTLTKHGLLYTPQDFYPQQKYPVIFHYYEGSKDQLHRYVPPALSEGGLNIPWYVSNGYVVFVPHIVTKATRTGKSAARAVIRAARYVSRFSWADKKRMGLQGHSFGGYVTNYVITHTRRFAAAQASAGPVNFISGYGAVRKLTGTAMQPLYEQGQNKMATPPWKRPQRYLNNSPVMRSDKVYTPLLMLHNDNDNAVPFAQGIEFFTALRRLQRPVWLLQYAGEGHQLYRNEDKHDFSVRQQQFFDHYLKGQPMPDWMKGH</sequence>
<feature type="chain" id="PRO_5047330913" evidence="2">
    <location>
        <begin position="21"/>
        <end position="740"/>
    </location>
</feature>
<dbReference type="PANTHER" id="PTHR42776:SF4">
    <property type="entry name" value="ACYLAMINO-ACID-RELEASING ENZYME"/>
    <property type="match status" value="1"/>
</dbReference>
<dbReference type="InterPro" id="IPR011042">
    <property type="entry name" value="6-blade_b-propeller_TolB-like"/>
</dbReference>
<dbReference type="Gene3D" id="3.40.50.1820">
    <property type="entry name" value="alpha/beta hydrolase"/>
    <property type="match status" value="1"/>
</dbReference>
<dbReference type="Pfam" id="PF00326">
    <property type="entry name" value="Peptidase_S9"/>
    <property type="match status" value="1"/>
</dbReference>
<dbReference type="SUPFAM" id="SSF82171">
    <property type="entry name" value="DPP6 N-terminal domain-like"/>
    <property type="match status" value="1"/>
</dbReference>
<dbReference type="SUPFAM" id="SSF53474">
    <property type="entry name" value="alpha/beta-Hydrolases"/>
    <property type="match status" value="1"/>
</dbReference>
<reference evidence="4 5" key="1">
    <citation type="submission" date="2021-08" db="EMBL/GenBank/DDBJ databases">
        <title>The genome sequence of Chitinophaga sp. B61.</title>
        <authorList>
            <person name="Zhang X."/>
        </authorList>
    </citation>
    <scope>NUCLEOTIDE SEQUENCE [LARGE SCALE GENOMIC DNA]</scope>
    <source>
        <strain evidence="4 5">B61</strain>
    </source>
</reference>
<accession>A0ABS7GL73</accession>
<evidence type="ECO:0000256" key="2">
    <source>
        <dbReference type="SAM" id="SignalP"/>
    </source>
</evidence>
<dbReference type="Proteomes" id="UP000812961">
    <property type="component" value="Unassembled WGS sequence"/>
</dbReference>
<protein>
    <submittedName>
        <fullName evidence="4">Prolyl oligopeptidase family serine peptidase</fullName>
    </submittedName>
</protein>
<keyword evidence="5" id="KW-1185">Reference proteome</keyword>
<dbReference type="InterPro" id="IPR029058">
    <property type="entry name" value="AB_hydrolase_fold"/>
</dbReference>
<evidence type="ECO:0000313" key="5">
    <source>
        <dbReference type="Proteomes" id="UP000812961"/>
    </source>
</evidence>
<feature type="domain" description="Peptidase S9 prolyl oligopeptidase catalytic" evidence="3">
    <location>
        <begin position="550"/>
        <end position="730"/>
    </location>
</feature>
<keyword evidence="1" id="KW-0378">Hydrolase</keyword>